<dbReference type="EMBL" id="CP114014">
    <property type="protein sequence ID" value="XAY03550.1"/>
    <property type="molecule type" value="Genomic_DNA"/>
</dbReference>
<evidence type="ECO:0000259" key="2">
    <source>
        <dbReference type="Pfam" id="PF02470"/>
    </source>
</evidence>
<dbReference type="PANTHER" id="PTHR33371:SF16">
    <property type="entry name" value="MCE-FAMILY PROTEIN MCE3F"/>
    <property type="match status" value="1"/>
</dbReference>
<proteinExistence type="predicted"/>
<organism evidence="3">
    <name type="scientific">Paraconexibacter sp. AEG42_29</name>
    <dbReference type="NCBI Taxonomy" id="2997339"/>
    <lineage>
        <taxon>Bacteria</taxon>
        <taxon>Bacillati</taxon>
        <taxon>Actinomycetota</taxon>
        <taxon>Thermoleophilia</taxon>
        <taxon>Solirubrobacterales</taxon>
        <taxon>Paraconexibacteraceae</taxon>
        <taxon>Paraconexibacter</taxon>
    </lineage>
</organism>
<evidence type="ECO:0000313" key="3">
    <source>
        <dbReference type="EMBL" id="XAY03550.1"/>
    </source>
</evidence>
<dbReference type="KEGG" id="parq:DSM112329_00369"/>
<accession>A0AAU7APX8</accession>
<dbReference type="InterPro" id="IPR052336">
    <property type="entry name" value="MlaD_Phospholipid_Transporter"/>
</dbReference>
<sequence>MTDVREHLTDKLTAGRVKLEAKRSGPHLTVLIAATLLSLIGAVWILSHVASTLVKSSNEVSFRVESARAVRPGLNEIRVKGVPAGRISGVKLENGQAIIKAKVEKKYGKIFRDARVELRPNSALEDQFMDIVDRGTPAAGVAKASDPLPPSQTTIPVAVDDVLSVFNQRTRSRLRVLLADLGQGLDDNGAQLGNAFAAATPLISAAGRLTKQLAARKPLTERLIHNVGVLTSELGKRETAIRTLVRDGGATLSTLQAGSADLDATLRALPGTLATADSSFTATRGVLDDVDGAVRALDPVADQLGGALDAVVRLSDDARPAVAALQTPVQQLVPLSRSLKPLSASLSSAITRLRPQIPVVNRTTKNLAVCKKGIQGFFQWDASMTKYGDSRGQAPRGNLAIGLQTLGLSNPEERAYAGCTPGMPIGGRAPRPEDQR</sequence>
<dbReference type="Pfam" id="PF02470">
    <property type="entry name" value="MlaD"/>
    <property type="match status" value="1"/>
</dbReference>
<dbReference type="RefSeq" id="WP_354700106.1">
    <property type="nucleotide sequence ID" value="NZ_CP114014.1"/>
</dbReference>
<dbReference type="InterPro" id="IPR003399">
    <property type="entry name" value="Mce/MlaD"/>
</dbReference>
<feature type="transmembrane region" description="Helical" evidence="1">
    <location>
        <begin position="28"/>
        <end position="47"/>
    </location>
</feature>
<reference evidence="3" key="1">
    <citation type="submission" date="2022-12" db="EMBL/GenBank/DDBJ databases">
        <title>Paraconexibacter alkalitolerans sp. nov. and Baekduia alba sp. nov., isolated from soil and emended description of the genera Paraconexibacter (Chun et al., 2020) and Baekduia (An et al., 2020).</title>
        <authorList>
            <person name="Vieira S."/>
            <person name="Huber K.J."/>
            <person name="Geppert A."/>
            <person name="Wolf J."/>
            <person name="Neumann-Schaal M."/>
            <person name="Muesken M."/>
            <person name="Overmann J."/>
        </authorList>
    </citation>
    <scope>NUCLEOTIDE SEQUENCE</scope>
    <source>
        <strain evidence="3">AEG42_29</strain>
    </source>
</reference>
<keyword evidence="1" id="KW-1133">Transmembrane helix</keyword>
<keyword evidence="1" id="KW-0472">Membrane</keyword>
<name>A0AAU7APX8_9ACTN</name>
<gene>
    <name evidence="3" type="ORF">DSM112329_00369</name>
</gene>
<dbReference type="PANTHER" id="PTHR33371">
    <property type="entry name" value="INTERMEMBRANE PHOSPHOLIPID TRANSPORT SYSTEM BINDING PROTEIN MLAD-RELATED"/>
    <property type="match status" value="1"/>
</dbReference>
<protein>
    <recommendedName>
        <fullName evidence="2">Mce/MlaD domain-containing protein</fullName>
    </recommendedName>
</protein>
<dbReference type="AlphaFoldDB" id="A0AAU7APX8"/>
<evidence type="ECO:0000256" key="1">
    <source>
        <dbReference type="SAM" id="Phobius"/>
    </source>
</evidence>
<feature type="domain" description="Mce/MlaD" evidence="2">
    <location>
        <begin position="58"/>
        <end position="132"/>
    </location>
</feature>
<keyword evidence="1" id="KW-0812">Transmembrane</keyword>